<reference evidence="1" key="1">
    <citation type="submission" date="2023-05" db="EMBL/GenBank/DDBJ databases">
        <title>Nepenthes gracilis genome sequencing.</title>
        <authorList>
            <person name="Fukushima K."/>
        </authorList>
    </citation>
    <scope>NUCLEOTIDE SEQUENCE</scope>
    <source>
        <strain evidence="1">SING2019-196</strain>
    </source>
</reference>
<sequence>MVDSVPDSGLPKLDEANALRGSVEPDSVQNIVGNVAMALSSSHCELTPHSSNEDCCAREPSGWYDGCNRTAGVVFAAHLLGFCSGVIGCCLTRLQRCYDFAEAAPYCPYCPATDFSMMVPVLKFLVAVSSSVAVEVGRMVLMKRPMDDLKIPLAEMLKLVET</sequence>
<protein>
    <submittedName>
        <fullName evidence="1">Uncharacterized protein</fullName>
    </submittedName>
</protein>
<dbReference type="AlphaFoldDB" id="A0AAD3XXB1"/>
<evidence type="ECO:0000313" key="2">
    <source>
        <dbReference type="Proteomes" id="UP001279734"/>
    </source>
</evidence>
<dbReference type="EMBL" id="BSYO01000021">
    <property type="protein sequence ID" value="GMH19874.1"/>
    <property type="molecule type" value="Genomic_DNA"/>
</dbReference>
<name>A0AAD3XXB1_NEPGR</name>
<organism evidence="1 2">
    <name type="scientific">Nepenthes gracilis</name>
    <name type="common">Slender pitcher plant</name>
    <dbReference type="NCBI Taxonomy" id="150966"/>
    <lineage>
        <taxon>Eukaryota</taxon>
        <taxon>Viridiplantae</taxon>
        <taxon>Streptophyta</taxon>
        <taxon>Embryophyta</taxon>
        <taxon>Tracheophyta</taxon>
        <taxon>Spermatophyta</taxon>
        <taxon>Magnoliopsida</taxon>
        <taxon>eudicotyledons</taxon>
        <taxon>Gunneridae</taxon>
        <taxon>Pentapetalae</taxon>
        <taxon>Caryophyllales</taxon>
        <taxon>Nepenthaceae</taxon>
        <taxon>Nepenthes</taxon>
    </lineage>
</organism>
<accession>A0AAD3XXB1</accession>
<dbReference type="Proteomes" id="UP001279734">
    <property type="component" value="Unassembled WGS sequence"/>
</dbReference>
<comment type="caution">
    <text evidence="1">The sequence shown here is derived from an EMBL/GenBank/DDBJ whole genome shotgun (WGS) entry which is preliminary data.</text>
</comment>
<evidence type="ECO:0000313" key="1">
    <source>
        <dbReference type="EMBL" id="GMH19874.1"/>
    </source>
</evidence>
<proteinExistence type="predicted"/>
<gene>
    <name evidence="1" type="ORF">Nepgr_021715</name>
</gene>
<keyword evidence="2" id="KW-1185">Reference proteome</keyword>